<dbReference type="CDD" id="cd00093">
    <property type="entry name" value="HTH_XRE"/>
    <property type="match status" value="1"/>
</dbReference>
<proteinExistence type="predicted"/>
<dbReference type="Gene3D" id="1.10.260.40">
    <property type="entry name" value="lambda repressor-like DNA-binding domains"/>
    <property type="match status" value="1"/>
</dbReference>
<reference evidence="2 3" key="1">
    <citation type="submission" date="2020-02" db="EMBL/GenBank/DDBJ databases">
        <title>Genome sequence of strain CCNWXJ40-4.</title>
        <authorList>
            <person name="Gao J."/>
            <person name="Sun J."/>
        </authorList>
    </citation>
    <scope>NUCLEOTIDE SEQUENCE [LARGE SCALE GENOMIC DNA]</scope>
    <source>
        <strain evidence="2 3">CCNWXJ 40-4</strain>
    </source>
</reference>
<dbReference type="PROSITE" id="PS50943">
    <property type="entry name" value="HTH_CROC1"/>
    <property type="match status" value="1"/>
</dbReference>
<dbReference type="InterPro" id="IPR010982">
    <property type="entry name" value="Lambda_DNA-bd_dom_sf"/>
</dbReference>
<feature type="domain" description="HTH cro/C1-type" evidence="1">
    <location>
        <begin position="17"/>
        <end position="71"/>
    </location>
</feature>
<comment type="caution">
    <text evidence="2">The sequence shown here is derived from an EMBL/GenBank/DDBJ whole genome shotgun (WGS) entry which is preliminary data.</text>
</comment>
<evidence type="ECO:0000313" key="3">
    <source>
        <dbReference type="Proteomes" id="UP001642900"/>
    </source>
</evidence>
<accession>A0A6G4WHA2</accession>
<gene>
    <name evidence="2" type="ORF">G6N73_20320</name>
</gene>
<evidence type="ECO:0000259" key="1">
    <source>
        <dbReference type="PROSITE" id="PS50943"/>
    </source>
</evidence>
<dbReference type="SUPFAM" id="SSF47413">
    <property type="entry name" value="lambda repressor-like DNA-binding domains"/>
    <property type="match status" value="1"/>
</dbReference>
<sequence length="88" mass="9760">MRTSIYSNLNARLSDVMKQARLDAGLTQAELARATGRTQAYISKFEHGQLRLDVEDFIAFCDSLKIQPSEVIDTLKGNQSTRSGIKGI</sequence>
<evidence type="ECO:0000313" key="2">
    <source>
        <dbReference type="EMBL" id="NGO53477.1"/>
    </source>
</evidence>
<dbReference type="Pfam" id="PF13560">
    <property type="entry name" value="HTH_31"/>
    <property type="match status" value="1"/>
</dbReference>
<dbReference type="Proteomes" id="UP001642900">
    <property type="component" value="Unassembled WGS sequence"/>
</dbReference>
<dbReference type="EMBL" id="JAAKZF010000032">
    <property type="protein sequence ID" value="NGO53477.1"/>
    <property type="molecule type" value="Genomic_DNA"/>
</dbReference>
<dbReference type="GO" id="GO:0003677">
    <property type="term" value="F:DNA binding"/>
    <property type="evidence" value="ECO:0007669"/>
    <property type="project" value="InterPro"/>
</dbReference>
<dbReference type="AlphaFoldDB" id="A0A6G4WHA2"/>
<dbReference type="InterPro" id="IPR001387">
    <property type="entry name" value="Cro/C1-type_HTH"/>
</dbReference>
<name>A0A6G4WHA2_9HYPH</name>
<protein>
    <submittedName>
        <fullName evidence="2">Helix-turn-helix domain-containing protein</fullName>
    </submittedName>
</protein>
<organism evidence="2 3">
    <name type="scientific">Allomesorhizobium camelthorni</name>
    <dbReference type="NCBI Taxonomy" id="475069"/>
    <lineage>
        <taxon>Bacteria</taxon>
        <taxon>Pseudomonadati</taxon>
        <taxon>Pseudomonadota</taxon>
        <taxon>Alphaproteobacteria</taxon>
        <taxon>Hyphomicrobiales</taxon>
        <taxon>Phyllobacteriaceae</taxon>
        <taxon>Allomesorhizobium</taxon>
    </lineage>
</organism>
<dbReference type="RefSeq" id="WP_165030886.1">
    <property type="nucleotide sequence ID" value="NZ_JAAKZF010000032.1"/>
</dbReference>
<dbReference type="SMART" id="SM00530">
    <property type="entry name" value="HTH_XRE"/>
    <property type="match status" value="1"/>
</dbReference>
<keyword evidence="3" id="KW-1185">Reference proteome</keyword>